<dbReference type="Gene3D" id="3.50.50.60">
    <property type="entry name" value="FAD/NAD(P)-binding domain"/>
    <property type="match status" value="2"/>
</dbReference>
<dbReference type="PANTHER" id="PTHR11806">
    <property type="entry name" value="GLUCOSE INHIBITED DIVISION PROTEIN A"/>
    <property type="match status" value="1"/>
</dbReference>
<comment type="function">
    <text evidence="8">NAD-binding protein involved in the addition of a carboxymethylaminomethyl (cmnm) group at the wobble position (U34) of certain tRNAs, forming tRNA-cmnm(5)s(2)U34.</text>
</comment>
<dbReference type="InterPro" id="IPR047001">
    <property type="entry name" value="MnmG_C_subdom"/>
</dbReference>
<feature type="domain" description="tRNA uridine 5-carboxymethylaminomethyl modification enzyme C-terminal subdomain" evidence="9">
    <location>
        <begin position="547"/>
        <end position="618"/>
    </location>
</feature>
<dbReference type="InterPro" id="IPR026904">
    <property type="entry name" value="MnmG_C"/>
</dbReference>
<evidence type="ECO:0000256" key="6">
    <source>
        <dbReference type="ARBA" id="ARBA00023027"/>
    </source>
</evidence>
<keyword evidence="3 8" id="KW-0285">Flavoprotein</keyword>
<comment type="cofactor">
    <cofactor evidence="1 8">
        <name>FAD</name>
        <dbReference type="ChEBI" id="CHEBI:57692"/>
    </cofactor>
</comment>
<keyword evidence="5 8" id="KW-0274">FAD</keyword>
<comment type="caution">
    <text evidence="8">Lacks conserved residue(s) required for the propagation of feature annotation.</text>
</comment>
<dbReference type="SMART" id="SM01228">
    <property type="entry name" value="GIDA_assoc_3"/>
    <property type="match status" value="1"/>
</dbReference>
<dbReference type="NCBIfam" id="TIGR00136">
    <property type="entry name" value="mnmG_gidA"/>
    <property type="match status" value="1"/>
</dbReference>
<evidence type="ECO:0000256" key="3">
    <source>
        <dbReference type="ARBA" id="ARBA00022630"/>
    </source>
</evidence>
<keyword evidence="8" id="KW-0963">Cytoplasm</keyword>
<dbReference type="Pfam" id="PF13932">
    <property type="entry name" value="SAM_GIDA_C"/>
    <property type="match status" value="1"/>
</dbReference>
<dbReference type="Pfam" id="PF01134">
    <property type="entry name" value="GIDA"/>
    <property type="match status" value="1"/>
</dbReference>
<reference evidence="10" key="1">
    <citation type="submission" date="2016-04" db="EMBL/GenBank/DDBJ databases">
        <authorList>
            <person name="Evans L.H."/>
            <person name="Alamgir A."/>
            <person name="Owens N."/>
            <person name="Weber N.D."/>
            <person name="Virtaneva K."/>
            <person name="Barbian K."/>
            <person name="Babar A."/>
            <person name="Rosenke K."/>
        </authorList>
    </citation>
    <scope>NUCLEOTIDE SEQUENCE</scope>
    <source>
        <strain evidence="10">86</strain>
    </source>
</reference>
<dbReference type="InterPro" id="IPR002218">
    <property type="entry name" value="MnmG-rel"/>
</dbReference>
<gene>
    <name evidence="8 10" type="primary">gidA</name>
    <name evidence="8" type="synonym">mnmG</name>
    <name evidence="10" type="ORF">KL86DPRO_20670</name>
</gene>
<dbReference type="InterPro" id="IPR044920">
    <property type="entry name" value="MnmG_C_subdom_sf"/>
</dbReference>
<dbReference type="SUPFAM" id="SSF51905">
    <property type="entry name" value="FAD/NAD(P)-binding domain"/>
    <property type="match status" value="1"/>
</dbReference>
<evidence type="ECO:0000256" key="8">
    <source>
        <dbReference type="HAMAP-Rule" id="MF_00129"/>
    </source>
</evidence>
<dbReference type="AlphaFoldDB" id="A0A212K447"/>
<dbReference type="GO" id="GO:0050660">
    <property type="term" value="F:flavin adenine dinucleotide binding"/>
    <property type="evidence" value="ECO:0007669"/>
    <property type="project" value="UniProtKB-UniRule"/>
</dbReference>
<dbReference type="InterPro" id="IPR036188">
    <property type="entry name" value="FAD/NAD-bd_sf"/>
</dbReference>
<dbReference type="Gene3D" id="1.10.150.570">
    <property type="entry name" value="GidA associated domain, C-terminal subdomain"/>
    <property type="match status" value="1"/>
</dbReference>
<evidence type="ECO:0000256" key="7">
    <source>
        <dbReference type="ARBA" id="ARBA00025948"/>
    </source>
</evidence>
<evidence type="ECO:0000256" key="4">
    <source>
        <dbReference type="ARBA" id="ARBA00022694"/>
    </source>
</evidence>
<dbReference type="HAMAP" id="MF_00129">
    <property type="entry name" value="MnmG_GidA"/>
    <property type="match status" value="1"/>
</dbReference>
<dbReference type="PANTHER" id="PTHR11806:SF0">
    <property type="entry name" value="PROTEIN MTO1 HOMOLOG, MITOCHONDRIAL"/>
    <property type="match status" value="1"/>
</dbReference>
<dbReference type="FunFam" id="1.10.150.570:FF:000001">
    <property type="entry name" value="tRNA uridine 5-carboxymethylaminomethyl modification enzyme MnmG"/>
    <property type="match status" value="1"/>
</dbReference>
<dbReference type="GO" id="GO:0002098">
    <property type="term" value="P:tRNA wobble uridine modification"/>
    <property type="evidence" value="ECO:0007669"/>
    <property type="project" value="InterPro"/>
</dbReference>
<feature type="binding site" evidence="8">
    <location>
        <position position="128"/>
    </location>
    <ligand>
        <name>FAD</name>
        <dbReference type="ChEBI" id="CHEBI:57692"/>
    </ligand>
</feature>
<comment type="similarity">
    <text evidence="2 8">Belongs to the MnmG family.</text>
</comment>
<name>A0A212K447_9DELT</name>
<evidence type="ECO:0000313" key="10">
    <source>
        <dbReference type="EMBL" id="SBW06494.1"/>
    </source>
</evidence>
<keyword evidence="4 8" id="KW-0819">tRNA processing</keyword>
<organism evidence="10">
    <name type="scientific">uncultured delta proteobacterium</name>
    <dbReference type="NCBI Taxonomy" id="34034"/>
    <lineage>
        <taxon>Bacteria</taxon>
        <taxon>Deltaproteobacteria</taxon>
        <taxon>environmental samples</taxon>
    </lineage>
</organism>
<accession>A0A212K447</accession>
<evidence type="ECO:0000256" key="1">
    <source>
        <dbReference type="ARBA" id="ARBA00001974"/>
    </source>
</evidence>
<evidence type="ECO:0000256" key="2">
    <source>
        <dbReference type="ARBA" id="ARBA00007653"/>
    </source>
</evidence>
<dbReference type="InterPro" id="IPR004416">
    <property type="entry name" value="MnmG"/>
</dbReference>
<dbReference type="EMBL" id="FLUQ01000002">
    <property type="protein sequence ID" value="SBW06494.1"/>
    <property type="molecule type" value="Genomic_DNA"/>
</dbReference>
<dbReference type="GO" id="GO:0005829">
    <property type="term" value="C:cytosol"/>
    <property type="evidence" value="ECO:0007669"/>
    <property type="project" value="TreeGrafter"/>
</dbReference>
<dbReference type="Gene3D" id="1.10.10.1800">
    <property type="entry name" value="tRNA uridine 5-carboxymethylaminomethyl modification enzyme MnmG/GidA"/>
    <property type="match status" value="1"/>
</dbReference>
<dbReference type="GO" id="GO:0030488">
    <property type="term" value="P:tRNA methylation"/>
    <property type="evidence" value="ECO:0007669"/>
    <property type="project" value="TreeGrafter"/>
</dbReference>
<evidence type="ECO:0000259" key="9">
    <source>
        <dbReference type="SMART" id="SM01228"/>
    </source>
</evidence>
<dbReference type="Pfam" id="PF21680">
    <property type="entry name" value="GIDA_C_1st"/>
    <property type="match status" value="1"/>
</dbReference>
<proteinExistence type="inferred from homology"/>
<feature type="binding site" evidence="8">
    <location>
        <position position="183"/>
    </location>
    <ligand>
        <name>FAD</name>
        <dbReference type="ChEBI" id="CHEBI:57692"/>
    </ligand>
</feature>
<evidence type="ECO:0000256" key="5">
    <source>
        <dbReference type="ARBA" id="ARBA00022827"/>
    </source>
</evidence>
<feature type="binding site" evidence="8">
    <location>
        <position position="372"/>
    </location>
    <ligand>
        <name>FAD</name>
        <dbReference type="ChEBI" id="CHEBI:57692"/>
    </ligand>
</feature>
<protein>
    <recommendedName>
        <fullName evidence="8">tRNA uridine 5-carboxymethylaminomethyl modification enzyme MnmG</fullName>
    </recommendedName>
    <alternativeName>
        <fullName evidence="8">Glucose-inhibited division protein A</fullName>
    </alternativeName>
</protein>
<sequence length="633" mass="68558">MVSHSTTGVFDCIIIGGGHAGSEAAAATARMGLATLLLTSSTDHLGQMSCNPAIGGLAKGHMVREIDALGGRMGLWADSATIQFKMLNTSKGPAVRAPRAQMDRELYARAVKNDLYATPNLTVIQDMVTGLELSGGRAHAVTTYLGRRFEAGAIMVTAGTFLRGKLFFGERSHSGGRLGDAASDALSPSLEAAGIFLRRFMTCTPPRVLGAGIDFDALVPQPGDEAPRGFSFHGPGVSLPQQPCYMTWTNEKSHAVIRDNLHRSPMYNGAIPGPGPRYCPAIEDKIARFPEKTRHQIFVEPEGLHDPLFYLNNLPTGLPVEVQQTFINTMPGLERCRIVRPGYAIEYDCIDAQCLKPTLECAAVPGLWFAGQVNGTSGYEEAAAQGIFAAINIAARFRGKAPFLPGRDVSYIHVLTDDLTTKGTNEPYRMFTSRAEHRLLLREGNADLRLTPLGREYGLVSDAQWAVFSRRAAAVAALTDALNTITIRPDAAMQPVFASLGEALPSNTRTLADILRRPNVSSETLAVFWPDIMTYPEDVRQEVETAVAYQGYLDRQHDLAARSASLEKTLLPEDMPYKDVAGLTLEVVEKLTALKPMTLGQAGRVPGVTPAAVACLDIHLRKMSRQKDRAGKE</sequence>
<dbReference type="InterPro" id="IPR049312">
    <property type="entry name" value="GIDA_C_N"/>
</dbReference>
<comment type="subunit">
    <text evidence="7 8">Homodimer. Heterotetramer of two MnmE and two MnmG subunits.</text>
</comment>
<comment type="subcellular location">
    <subcellularLocation>
        <location evidence="8">Cytoplasm</location>
    </subcellularLocation>
</comment>
<dbReference type="InterPro" id="IPR040131">
    <property type="entry name" value="MnmG_N"/>
</dbReference>
<keyword evidence="6 8" id="KW-0520">NAD</keyword>
<feature type="binding site" evidence="8">
    <location>
        <begin position="16"/>
        <end position="21"/>
    </location>
    <ligand>
        <name>FAD</name>
        <dbReference type="ChEBI" id="CHEBI:57692"/>
    </ligand>
</feature>